<dbReference type="AlphaFoldDB" id="A0A4R6KL92"/>
<dbReference type="EMBL" id="SNWQ01000004">
    <property type="protein sequence ID" value="TDO50556.1"/>
    <property type="molecule type" value="Genomic_DNA"/>
</dbReference>
<name>A0A4R6KL92_9ACTN</name>
<dbReference type="Proteomes" id="UP000295388">
    <property type="component" value="Unassembled WGS sequence"/>
</dbReference>
<accession>A0A4R6KL92</accession>
<evidence type="ECO:0000313" key="3">
    <source>
        <dbReference type="Proteomes" id="UP000295388"/>
    </source>
</evidence>
<protein>
    <submittedName>
        <fullName evidence="2">Uncharacterized protein</fullName>
    </submittedName>
</protein>
<evidence type="ECO:0000256" key="1">
    <source>
        <dbReference type="SAM" id="MobiDB-lite"/>
    </source>
</evidence>
<gene>
    <name evidence="2" type="ORF">EV643_10449</name>
</gene>
<keyword evidence="3" id="KW-1185">Reference proteome</keyword>
<evidence type="ECO:0000313" key="2">
    <source>
        <dbReference type="EMBL" id="TDO50556.1"/>
    </source>
</evidence>
<feature type="region of interest" description="Disordered" evidence="1">
    <location>
        <begin position="56"/>
        <end position="85"/>
    </location>
</feature>
<comment type="caution">
    <text evidence="2">The sequence shown here is derived from an EMBL/GenBank/DDBJ whole genome shotgun (WGS) entry which is preliminary data.</text>
</comment>
<reference evidence="2 3" key="1">
    <citation type="submission" date="2019-03" db="EMBL/GenBank/DDBJ databases">
        <title>Genomic Encyclopedia of Type Strains, Phase III (KMG-III): the genomes of soil and plant-associated and newly described type strains.</title>
        <authorList>
            <person name="Whitman W."/>
        </authorList>
    </citation>
    <scope>NUCLEOTIDE SEQUENCE [LARGE SCALE GENOMIC DNA]</scope>
    <source>
        <strain evidence="2 3">VKM Ac-2527</strain>
    </source>
</reference>
<proteinExistence type="predicted"/>
<sequence>MEVALGFGQLNGFRHESCGVAVTTGRGQLAARQAGVEVVYRRPRLQRLLNMGGRRYQRPLGDLGHGETGQGPRMEQGQVRRPVEGRDERLVGAVEIAAGLTDDAETPFNLVLEARP</sequence>
<organism evidence="2 3">
    <name type="scientific">Kribbella caucasensis</name>
    <dbReference type="NCBI Taxonomy" id="2512215"/>
    <lineage>
        <taxon>Bacteria</taxon>
        <taxon>Bacillati</taxon>
        <taxon>Actinomycetota</taxon>
        <taxon>Actinomycetes</taxon>
        <taxon>Propionibacteriales</taxon>
        <taxon>Kribbellaceae</taxon>
        <taxon>Kribbella</taxon>
    </lineage>
</organism>